<dbReference type="STRING" id="406100.SAMN04488052_1128"/>
<evidence type="ECO:0000256" key="4">
    <source>
        <dbReference type="ARBA" id="ARBA00022759"/>
    </source>
</evidence>
<evidence type="ECO:0000313" key="8">
    <source>
        <dbReference type="Proteomes" id="UP000199657"/>
    </source>
</evidence>
<dbReference type="GO" id="GO:0006281">
    <property type="term" value="P:DNA repair"/>
    <property type="evidence" value="ECO:0007669"/>
    <property type="project" value="UniProtKB-UniRule"/>
</dbReference>
<dbReference type="GO" id="GO:0016891">
    <property type="term" value="F:RNA endonuclease activity producing 5'-phosphomonoesters, hydrolytic mechanism"/>
    <property type="evidence" value="ECO:0007669"/>
    <property type="project" value="TreeGrafter"/>
</dbReference>
<dbReference type="RefSeq" id="WP_342707951.1">
    <property type="nucleotide sequence ID" value="NZ_FOEG01000012.1"/>
</dbReference>
<accession>A0A1H8VFG6</accession>
<keyword evidence="3 6" id="KW-0540">Nuclease</keyword>
<keyword evidence="4 6" id="KW-0255">Endonuclease</keyword>
<dbReference type="EMBL" id="FOEG01000012">
    <property type="protein sequence ID" value="SEP13947.1"/>
    <property type="molecule type" value="Genomic_DNA"/>
</dbReference>
<dbReference type="GO" id="GO:0005737">
    <property type="term" value="C:cytoplasm"/>
    <property type="evidence" value="ECO:0007669"/>
    <property type="project" value="UniProtKB-SubCell"/>
</dbReference>
<keyword evidence="6" id="KW-0460">Magnesium</keyword>
<keyword evidence="6" id="KW-0227">DNA damage</keyword>
<dbReference type="Proteomes" id="UP000199657">
    <property type="component" value="Unassembled WGS sequence"/>
</dbReference>
<evidence type="ECO:0000256" key="1">
    <source>
        <dbReference type="ARBA" id="ARBA00004496"/>
    </source>
</evidence>
<dbReference type="HAMAP" id="MF_00801">
    <property type="entry name" value="Endonuclease_5"/>
    <property type="match status" value="1"/>
</dbReference>
<dbReference type="EC" id="3.1.21.7" evidence="6"/>
<evidence type="ECO:0000256" key="2">
    <source>
        <dbReference type="ARBA" id="ARBA00022490"/>
    </source>
</evidence>
<feature type="binding site" evidence="6">
    <location>
        <position position="114"/>
    </location>
    <ligand>
        <name>Mg(2+)</name>
        <dbReference type="ChEBI" id="CHEBI:18420"/>
    </ligand>
</feature>
<comment type="similarity">
    <text evidence="6">Belongs to the endonuclease V family.</text>
</comment>
<dbReference type="GO" id="GO:0003727">
    <property type="term" value="F:single-stranded RNA binding"/>
    <property type="evidence" value="ECO:0007669"/>
    <property type="project" value="TreeGrafter"/>
</dbReference>
<evidence type="ECO:0000256" key="3">
    <source>
        <dbReference type="ARBA" id="ARBA00022722"/>
    </source>
</evidence>
<name>A0A1H8VFG6_9GAMM</name>
<dbReference type="Gene3D" id="3.30.2170.10">
    <property type="entry name" value="archaeoglobus fulgidus dsm 4304 superfamily"/>
    <property type="match status" value="1"/>
</dbReference>
<dbReference type="Pfam" id="PF04493">
    <property type="entry name" value="Endonuclease_5"/>
    <property type="match status" value="1"/>
</dbReference>
<evidence type="ECO:0000256" key="6">
    <source>
        <dbReference type="HAMAP-Rule" id="MF_00801"/>
    </source>
</evidence>
<protein>
    <recommendedName>
        <fullName evidence="6">Endonuclease V</fullName>
        <ecNumber evidence="6">3.1.21.7</ecNumber>
    </recommendedName>
    <alternativeName>
        <fullName evidence="6">Deoxyinosine 3'endonuclease</fullName>
    </alternativeName>
    <alternativeName>
        <fullName evidence="6">Deoxyribonuclease V</fullName>
        <shortName evidence="6">DNase V</shortName>
    </alternativeName>
</protein>
<keyword evidence="8" id="KW-1185">Reference proteome</keyword>
<evidence type="ECO:0000256" key="5">
    <source>
        <dbReference type="ARBA" id="ARBA00022801"/>
    </source>
</evidence>
<feature type="binding site" evidence="6">
    <location>
        <position position="46"/>
    </location>
    <ligand>
        <name>Mg(2+)</name>
        <dbReference type="ChEBI" id="CHEBI:18420"/>
    </ligand>
</feature>
<gene>
    <name evidence="6" type="primary">nfi</name>
    <name evidence="7" type="ORF">SAMN04488052_1128</name>
</gene>
<comment type="function">
    <text evidence="6">DNA repair enzyme involved in the repair of deaminated bases. Selectively cleaves double-stranded DNA at the second phosphodiester bond 3' to a deoxyinosine leaving behind the intact lesion on the nicked DNA.</text>
</comment>
<comment type="cofactor">
    <cofactor evidence="6">
        <name>Mg(2+)</name>
        <dbReference type="ChEBI" id="CHEBI:18420"/>
    </cofactor>
</comment>
<dbReference type="PANTHER" id="PTHR28511:SF1">
    <property type="entry name" value="ENDONUCLEASE V"/>
    <property type="match status" value="1"/>
</dbReference>
<evidence type="ECO:0000313" key="7">
    <source>
        <dbReference type="EMBL" id="SEP13947.1"/>
    </source>
</evidence>
<keyword evidence="5 6" id="KW-0378">Hydrolase</keyword>
<comment type="subcellular location">
    <subcellularLocation>
        <location evidence="1 6">Cytoplasm</location>
    </subcellularLocation>
</comment>
<dbReference type="AlphaFoldDB" id="A0A1H8VFG6"/>
<dbReference type="InterPro" id="IPR007581">
    <property type="entry name" value="Endonuclease-V"/>
</dbReference>
<dbReference type="GO" id="GO:0000287">
    <property type="term" value="F:magnesium ion binding"/>
    <property type="evidence" value="ECO:0007669"/>
    <property type="project" value="UniProtKB-UniRule"/>
</dbReference>
<sequence>MTAMEAAALHDWPDDARTARGIQQALAGRVRLEDDTGAVSTLAGVDTGFEAGGRTARACVALFRWPDLTPLETVIGRAPVTFPYIPGFLSFREMPAILAAMAQLEHLPDLLLCDGQGIAHPRRLGIASHLGLWLDRPAIGVGKSRLCGSHAAVGEQRGDQEPLLDGDARIGTVLRTRSRVKPVFVSPGHRVSHDGAVAWVMATLSRYRLPEPIRAADRAASRRG</sequence>
<comment type="catalytic activity">
    <reaction evidence="6">
        <text>Endonucleolytic cleavage at apurinic or apyrimidinic sites to products with a 5'-phosphate.</text>
        <dbReference type="EC" id="3.1.21.7"/>
    </reaction>
</comment>
<dbReference type="NCBIfam" id="NF008629">
    <property type="entry name" value="PRK11617.1"/>
    <property type="match status" value="1"/>
</dbReference>
<dbReference type="CDD" id="cd06559">
    <property type="entry name" value="Endonuclease_V"/>
    <property type="match status" value="1"/>
</dbReference>
<proteinExistence type="inferred from homology"/>
<dbReference type="GO" id="GO:0043737">
    <property type="term" value="F:deoxyribonuclease V activity"/>
    <property type="evidence" value="ECO:0007669"/>
    <property type="project" value="UniProtKB-UniRule"/>
</dbReference>
<keyword evidence="6" id="KW-0234">DNA repair</keyword>
<keyword evidence="6" id="KW-0479">Metal-binding</keyword>
<keyword evidence="2 6" id="KW-0963">Cytoplasm</keyword>
<feature type="site" description="Interaction with target DNA" evidence="6">
    <location>
        <position position="84"/>
    </location>
</feature>
<organism evidence="7 8">
    <name type="scientific">Aquisalimonas asiatica</name>
    <dbReference type="NCBI Taxonomy" id="406100"/>
    <lineage>
        <taxon>Bacteria</taxon>
        <taxon>Pseudomonadati</taxon>
        <taxon>Pseudomonadota</taxon>
        <taxon>Gammaproteobacteria</taxon>
        <taxon>Chromatiales</taxon>
        <taxon>Ectothiorhodospiraceae</taxon>
        <taxon>Aquisalimonas</taxon>
    </lineage>
</organism>
<reference evidence="7 8" key="1">
    <citation type="submission" date="2016-10" db="EMBL/GenBank/DDBJ databases">
        <authorList>
            <person name="de Groot N.N."/>
        </authorList>
    </citation>
    <scope>NUCLEOTIDE SEQUENCE [LARGE SCALE GENOMIC DNA]</scope>
    <source>
        <strain evidence="7 8">CGMCC 1.6291</strain>
    </source>
</reference>
<dbReference type="PANTHER" id="PTHR28511">
    <property type="entry name" value="ENDONUCLEASE V"/>
    <property type="match status" value="1"/>
</dbReference>